<organism evidence="5 6">
    <name type="scientific">Alteromonas macleodii</name>
    <name type="common">Pseudoalteromonas macleodii</name>
    <dbReference type="NCBI Taxonomy" id="28108"/>
    <lineage>
        <taxon>Bacteria</taxon>
        <taxon>Pseudomonadati</taxon>
        <taxon>Pseudomonadota</taxon>
        <taxon>Gammaproteobacteria</taxon>
        <taxon>Alteromonadales</taxon>
        <taxon>Alteromonadaceae</taxon>
        <taxon>Alteromonas/Salinimonas group</taxon>
        <taxon>Alteromonas</taxon>
    </lineage>
</organism>
<comment type="subcellular location">
    <subcellularLocation>
        <location evidence="1">Golgi apparatus membrane</location>
        <topology evidence="1">Peripheral membrane protein</topology>
        <orientation evidence="1">Cytoplasmic side</orientation>
    </subcellularLocation>
</comment>
<dbReference type="InterPro" id="IPR038261">
    <property type="entry name" value="GPP34-like_sf"/>
</dbReference>
<evidence type="ECO:0000256" key="2">
    <source>
        <dbReference type="ARBA" id="ARBA00023034"/>
    </source>
</evidence>
<sequence length="245" mass="27273">MELSIAEQFYLIALCDDTGKLLVEREDVNVALGAGVLMELIIAGRLKVVLGRLFILDEEQNAPINPTQQAVLDFIEQHFIADNLRPTMALVLKAIRTHGLPHVKYNKVKLTSIVEQRLLEKKELTKESNFFSADKLWNRDSTHEKSICEVLRAMVLRDTPPEPESLCLLHLVETFDLLHLLFSDSEIIDHSDRLEALFEDSELTQVISNVLSLAELEAVRSAASSTASISIAASTVAISTIVLSN</sequence>
<dbReference type="Pfam" id="PF05719">
    <property type="entry name" value="GPP34"/>
    <property type="match status" value="1"/>
</dbReference>
<name>A0AB36FRW1_ALTMA</name>
<evidence type="ECO:0000256" key="1">
    <source>
        <dbReference type="ARBA" id="ARBA00004255"/>
    </source>
</evidence>
<dbReference type="Gene3D" id="1.10.3630.10">
    <property type="entry name" value="yeast vps74-n-term truncation variant domain like"/>
    <property type="match status" value="1"/>
</dbReference>
<proteinExistence type="predicted"/>
<dbReference type="GO" id="GO:0005737">
    <property type="term" value="C:cytoplasm"/>
    <property type="evidence" value="ECO:0007669"/>
    <property type="project" value="UniProtKB-ARBA"/>
</dbReference>
<keyword evidence="6" id="KW-1185">Reference proteome</keyword>
<keyword evidence="4" id="KW-0472">Membrane</keyword>
<dbReference type="RefSeq" id="WP_069945675.1">
    <property type="nucleotide sequence ID" value="NZ_MIPW01000064.1"/>
</dbReference>
<evidence type="ECO:0000313" key="6">
    <source>
        <dbReference type="Proteomes" id="UP000095392"/>
    </source>
</evidence>
<dbReference type="Proteomes" id="UP000095392">
    <property type="component" value="Unassembled WGS sequence"/>
</dbReference>
<evidence type="ECO:0000313" key="5">
    <source>
        <dbReference type="EMBL" id="OES25022.1"/>
    </source>
</evidence>
<dbReference type="GO" id="GO:0070273">
    <property type="term" value="F:phosphatidylinositol-4-phosphate binding"/>
    <property type="evidence" value="ECO:0007669"/>
    <property type="project" value="InterPro"/>
</dbReference>
<protein>
    <submittedName>
        <fullName evidence="5">Uncharacterized protein</fullName>
    </submittedName>
</protein>
<accession>A0AB36FRW1</accession>
<comment type="caution">
    <text evidence="5">The sequence shown here is derived from an EMBL/GenBank/DDBJ whole genome shotgun (WGS) entry which is preliminary data.</text>
</comment>
<keyword evidence="2" id="KW-0333">Golgi apparatus</keyword>
<dbReference type="GO" id="GO:0012505">
    <property type="term" value="C:endomembrane system"/>
    <property type="evidence" value="ECO:0007669"/>
    <property type="project" value="UniProtKB-ARBA"/>
</dbReference>
<dbReference type="InterPro" id="IPR008628">
    <property type="entry name" value="GPP34-like"/>
</dbReference>
<gene>
    <name evidence="5" type="ORF">BFV95_4490</name>
</gene>
<dbReference type="EMBL" id="MIPY01000053">
    <property type="protein sequence ID" value="OES25022.1"/>
    <property type="molecule type" value="Genomic_DNA"/>
</dbReference>
<keyword evidence="3" id="KW-0446">Lipid-binding</keyword>
<dbReference type="AlphaFoldDB" id="A0AB36FRW1"/>
<evidence type="ECO:0000256" key="4">
    <source>
        <dbReference type="ARBA" id="ARBA00023136"/>
    </source>
</evidence>
<evidence type="ECO:0000256" key="3">
    <source>
        <dbReference type="ARBA" id="ARBA00023121"/>
    </source>
</evidence>
<reference evidence="5 6" key="1">
    <citation type="submission" date="2016-09" db="EMBL/GenBank/DDBJ databases">
        <title>Draft Genome Sequence of four Alteromonas macleodii strains isolated from copper coupons and grown long-term at elevated copper levels.</title>
        <authorList>
            <person name="Cusick K."/>
            <person name="Dale J."/>
            <person name="Little B."/>
            <person name="Biffinger J."/>
        </authorList>
    </citation>
    <scope>NUCLEOTIDE SEQUENCE [LARGE SCALE GENOMIC DNA]</scope>
    <source>
        <strain evidence="5 6">KCP01</strain>
    </source>
</reference>